<evidence type="ECO:0000256" key="1">
    <source>
        <dbReference type="ARBA" id="ARBA00004123"/>
    </source>
</evidence>
<feature type="domain" description="Sas10 C-terminal" evidence="7">
    <location>
        <begin position="497"/>
        <end position="570"/>
    </location>
</feature>
<dbReference type="InterPro" id="IPR007146">
    <property type="entry name" value="Sas10/Utp3/C1D"/>
</dbReference>
<dbReference type="GO" id="GO:0032040">
    <property type="term" value="C:small-subunit processome"/>
    <property type="evidence" value="ECO:0007669"/>
    <property type="project" value="TreeGrafter"/>
</dbReference>
<sequence length="571" mass="65761">MGRKHGVRKAAGDSRVKKQSKFASLTNSDEEEFFEKDLYFSRQDDDEIDEFYAKKDKIMLTGRQKESDSEQEQVYALSSKEFDSESDEETGVLSLERANDLVTRFVKKKELDSDIEETDDLDDLPDAKAWGRRRLNFYNTDFVDKDVGTLSEKDKEVARMEEEEARAIQKRLADEVDEDAFGLENLQVPKWDENDDMKAFREKQQRIEIDLSKLPSKKLVKMVLEESPELQGLLDDCKTKLQELDTEIAPMLKLRQNGCLPRGTSAENYLLLRHNLLIIYTTNICFYLSLKAKRINIRNHPIVKRLVQFKKLISELDRTRTQLLPQIQNILEKAQDGKELKVKNLIGSKKVQELSSDEEQEHFSDKNEEQDEGLHGAVDDNEISFTNLISRNSKLLLSEAEKEIMALYDTALPAVKKMKKDCDEFESVEQAGNTRNERLDEAAIFGDTDSENDEPVFKVGREGLDDQDEQNSVNNMTKDKPNDMDGGAAGDAEGDGDSRRAINYQIAKNKGLTPHRAKYMRNPRVRHRMKFRKANIRRRGQVRAMRDEAQQRYGGETSGINFRVIKSIKLH</sequence>
<dbReference type="EnsemblMetazoa" id="XM_022801521">
    <property type="protein sequence ID" value="XP_022657256"/>
    <property type="gene ID" value="LOC111248714"/>
</dbReference>
<evidence type="ECO:0000256" key="5">
    <source>
        <dbReference type="SAM" id="Coils"/>
    </source>
</evidence>
<dbReference type="Proteomes" id="UP000594260">
    <property type="component" value="Unplaced"/>
</dbReference>
<dbReference type="Pfam" id="PF04000">
    <property type="entry name" value="Sas10_Utp3"/>
    <property type="match status" value="1"/>
</dbReference>
<protein>
    <recommendedName>
        <fullName evidence="7">Sas10 C-terminal domain-containing protein</fullName>
    </recommendedName>
</protein>
<dbReference type="KEGG" id="vde:111248714"/>
<dbReference type="CTD" id="31447"/>
<dbReference type="FunCoup" id="A0A7M7JV48">
    <property type="interactions" value="1447"/>
</dbReference>
<proteinExistence type="inferred from homology"/>
<feature type="region of interest" description="Disordered" evidence="6">
    <location>
        <begin position="428"/>
        <end position="497"/>
    </location>
</feature>
<accession>A0A7M7JV48</accession>
<organism evidence="8 9">
    <name type="scientific">Varroa destructor</name>
    <name type="common">Honeybee mite</name>
    <dbReference type="NCBI Taxonomy" id="109461"/>
    <lineage>
        <taxon>Eukaryota</taxon>
        <taxon>Metazoa</taxon>
        <taxon>Ecdysozoa</taxon>
        <taxon>Arthropoda</taxon>
        <taxon>Chelicerata</taxon>
        <taxon>Arachnida</taxon>
        <taxon>Acari</taxon>
        <taxon>Parasitiformes</taxon>
        <taxon>Mesostigmata</taxon>
        <taxon>Gamasina</taxon>
        <taxon>Dermanyssoidea</taxon>
        <taxon>Varroidae</taxon>
        <taxon>Varroa</taxon>
    </lineage>
</organism>
<evidence type="ECO:0000256" key="4">
    <source>
        <dbReference type="ARBA" id="ARBA00023242"/>
    </source>
</evidence>
<dbReference type="GeneID" id="111248714"/>
<evidence type="ECO:0000256" key="6">
    <source>
        <dbReference type="SAM" id="MobiDB-lite"/>
    </source>
</evidence>
<feature type="compositionally biased region" description="Basic and acidic residues" evidence="6">
    <location>
        <begin position="455"/>
        <end position="464"/>
    </location>
</feature>
<evidence type="ECO:0000313" key="9">
    <source>
        <dbReference type="Proteomes" id="UP000594260"/>
    </source>
</evidence>
<dbReference type="GO" id="GO:0000462">
    <property type="term" value="P:maturation of SSU-rRNA from tricistronic rRNA transcript (SSU-rRNA, 5.8S rRNA, LSU-rRNA)"/>
    <property type="evidence" value="ECO:0007669"/>
    <property type="project" value="TreeGrafter"/>
</dbReference>
<feature type="region of interest" description="Disordered" evidence="6">
    <location>
        <begin position="352"/>
        <end position="377"/>
    </location>
</feature>
<keyword evidence="4" id="KW-0539">Nucleus</keyword>
<keyword evidence="3" id="KW-0597">Phosphoprotein</keyword>
<comment type="subcellular location">
    <subcellularLocation>
        <location evidence="1">Nucleus</location>
    </subcellularLocation>
</comment>
<dbReference type="RefSeq" id="XP_022657256.1">
    <property type="nucleotide sequence ID" value="XM_022801521.1"/>
</dbReference>
<name>A0A7M7JV48_VARDE</name>
<dbReference type="OrthoDB" id="1924577at2759"/>
<evidence type="ECO:0000313" key="8">
    <source>
        <dbReference type="EnsemblMetazoa" id="XP_022657256"/>
    </source>
</evidence>
<keyword evidence="5" id="KW-0175">Coiled coil</keyword>
<evidence type="ECO:0000259" key="7">
    <source>
        <dbReference type="Pfam" id="PF09368"/>
    </source>
</evidence>
<dbReference type="PANTHER" id="PTHR13237">
    <property type="entry name" value="SOMETHING ABOUT SILENCING PROTEIN 10-RELATED"/>
    <property type="match status" value="1"/>
</dbReference>
<feature type="region of interest" description="Disordered" evidence="6">
    <location>
        <begin position="1"/>
        <end position="29"/>
    </location>
</feature>
<feature type="compositionally biased region" description="Basic and acidic residues" evidence="6">
    <location>
        <begin position="361"/>
        <end position="377"/>
    </location>
</feature>
<dbReference type="InterPro" id="IPR018972">
    <property type="entry name" value="Sas10_C_dom"/>
</dbReference>
<keyword evidence="9" id="KW-1185">Reference proteome</keyword>
<dbReference type="Pfam" id="PF09368">
    <property type="entry name" value="Sas10"/>
    <property type="match status" value="1"/>
</dbReference>
<dbReference type="AlphaFoldDB" id="A0A7M7JV48"/>
<comment type="similarity">
    <text evidence="2">Belongs to the SAS10 family.</text>
</comment>
<evidence type="ECO:0000256" key="3">
    <source>
        <dbReference type="ARBA" id="ARBA00022553"/>
    </source>
</evidence>
<feature type="coiled-coil region" evidence="5">
    <location>
        <begin position="150"/>
        <end position="178"/>
    </location>
</feature>
<reference evidence="8" key="1">
    <citation type="submission" date="2021-01" db="UniProtKB">
        <authorList>
            <consortium name="EnsemblMetazoa"/>
        </authorList>
    </citation>
    <scope>IDENTIFICATION</scope>
</reference>
<dbReference type="OMA" id="DWGGMNE"/>
<evidence type="ECO:0000256" key="2">
    <source>
        <dbReference type="ARBA" id="ARBA00010979"/>
    </source>
</evidence>
<dbReference type="PANTHER" id="PTHR13237:SF8">
    <property type="entry name" value="SOMETHING ABOUT SILENCING PROTEIN 10"/>
    <property type="match status" value="1"/>
</dbReference>
<dbReference type="InParanoid" id="A0A7M7JV48"/>